<dbReference type="PANTHER" id="PTHR43124">
    <property type="entry name" value="PURINE EFFLUX PUMP PBUE"/>
    <property type="match status" value="1"/>
</dbReference>
<evidence type="ECO:0000313" key="8">
    <source>
        <dbReference type="Proteomes" id="UP000401081"/>
    </source>
</evidence>
<feature type="transmembrane region" description="Helical" evidence="6">
    <location>
        <begin position="100"/>
        <end position="122"/>
    </location>
</feature>
<dbReference type="InterPro" id="IPR036259">
    <property type="entry name" value="MFS_trans_sf"/>
</dbReference>
<proteinExistence type="predicted"/>
<dbReference type="SUPFAM" id="SSF103473">
    <property type="entry name" value="MFS general substrate transporter"/>
    <property type="match status" value="1"/>
</dbReference>
<evidence type="ECO:0000256" key="3">
    <source>
        <dbReference type="ARBA" id="ARBA00022692"/>
    </source>
</evidence>
<dbReference type="PANTHER" id="PTHR43124:SF5">
    <property type="entry name" value="PURINE RIBONUCLEOSIDE EFFLUX PUMP NEPI"/>
    <property type="match status" value="1"/>
</dbReference>
<keyword evidence="2" id="KW-1003">Cell membrane</keyword>
<evidence type="ECO:0000256" key="1">
    <source>
        <dbReference type="ARBA" id="ARBA00004651"/>
    </source>
</evidence>
<dbReference type="Gene3D" id="1.20.1250.20">
    <property type="entry name" value="MFS general substrate transporter like domains"/>
    <property type="match status" value="1"/>
</dbReference>
<feature type="transmembrane region" description="Helical" evidence="6">
    <location>
        <begin position="70"/>
        <end position="88"/>
    </location>
</feature>
<name>A0A485D2E3_KLUCR</name>
<keyword evidence="4 6" id="KW-1133">Transmembrane helix</keyword>
<evidence type="ECO:0000256" key="6">
    <source>
        <dbReference type="SAM" id="Phobius"/>
    </source>
</evidence>
<comment type="subcellular location">
    <subcellularLocation>
        <location evidence="1">Cell membrane</location>
        <topology evidence="1">Multi-pass membrane protein</topology>
    </subcellularLocation>
</comment>
<dbReference type="EMBL" id="CAADJD010000034">
    <property type="protein sequence ID" value="VFS90755.1"/>
    <property type="molecule type" value="Genomic_DNA"/>
</dbReference>
<feature type="transmembrane region" description="Helical" evidence="6">
    <location>
        <begin position="20"/>
        <end position="41"/>
    </location>
</feature>
<reference evidence="7 8" key="1">
    <citation type="submission" date="2019-03" db="EMBL/GenBank/DDBJ databases">
        <authorList>
            <consortium name="Pathogen Informatics"/>
        </authorList>
    </citation>
    <scope>NUCLEOTIDE SEQUENCE [LARGE SCALE GENOMIC DNA]</scope>
    <source>
        <strain evidence="7 8">NCTC12993</strain>
    </source>
</reference>
<dbReference type="InterPro" id="IPR050189">
    <property type="entry name" value="MFS_Efflux_Transporters"/>
</dbReference>
<evidence type="ECO:0000256" key="2">
    <source>
        <dbReference type="ARBA" id="ARBA00022475"/>
    </source>
</evidence>
<evidence type="ECO:0000256" key="5">
    <source>
        <dbReference type="ARBA" id="ARBA00023136"/>
    </source>
</evidence>
<gene>
    <name evidence="7" type="primary">nepI_4</name>
    <name evidence="7" type="ORF">NCTC12993_07493</name>
</gene>
<dbReference type="GO" id="GO:0022857">
    <property type="term" value="F:transmembrane transporter activity"/>
    <property type="evidence" value="ECO:0007669"/>
    <property type="project" value="TreeGrafter"/>
</dbReference>
<keyword evidence="5 6" id="KW-0472">Membrane</keyword>
<protein>
    <submittedName>
        <fullName evidence="7">Purine ribonucleoside efflux pump nepI</fullName>
    </submittedName>
</protein>
<organism evidence="7 8">
    <name type="scientific">Kluyvera cryocrescens</name>
    <name type="common">Kluyvera citrophila</name>
    <dbReference type="NCBI Taxonomy" id="580"/>
    <lineage>
        <taxon>Bacteria</taxon>
        <taxon>Pseudomonadati</taxon>
        <taxon>Pseudomonadota</taxon>
        <taxon>Gammaproteobacteria</taxon>
        <taxon>Enterobacterales</taxon>
        <taxon>Enterobacteriaceae</taxon>
        <taxon>Kluyvera</taxon>
    </lineage>
</organism>
<accession>A0A485D2E3</accession>
<dbReference type="GO" id="GO:0005886">
    <property type="term" value="C:plasma membrane"/>
    <property type="evidence" value="ECO:0007669"/>
    <property type="project" value="UniProtKB-SubCell"/>
</dbReference>
<dbReference type="Proteomes" id="UP000401081">
    <property type="component" value="Unassembled WGS sequence"/>
</dbReference>
<feature type="transmembrane region" description="Helical" evidence="6">
    <location>
        <begin position="129"/>
        <end position="149"/>
    </location>
</feature>
<sequence>MRWQPSWRLRWEVILGPRWAGVGAFLCLVPLALIAFIWQCISLPSMRSHSLDRGQGAVFRLLRLPSVRSGMLACGLFFMGQFALFTYVRPFLESVTRVNASGLSLVLLTIGVAGFIGTLLVSTLLGARFNLTLMAIPLLMAVIALGLIITGHHVWVVTLLLGLWGMLATAAPTGWWTWLARTLPDNAEAGGGADGGDYPAGYRRWLNGWRFCV</sequence>
<keyword evidence="3 6" id="KW-0812">Transmembrane</keyword>
<dbReference type="AlphaFoldDB" id="A0A485D2E3"/>
<feature type="transmembrane region" description="Helical" evidence="6">
    <location>
        <begin position="155"/>
        <end position="178"/>
    </location>
</feature>
<keyword evidence="8" id="KW-1185">Reference proteome</keyword>
<evidence type="ECO:0000313" key="7">
    <source>
        <dbReference type="EMBL" id="VFS90755.1"/>
    </source>
</evidence>
<evidence type="ECO:0000256" key="4">
    <source>
        <dbReference type="ARBA" id="ARBA00022989"/>
    </source>
</evidence>